<organism evidence="2">
    <name type="scientific">Sym plasmid</name>
    <dbReference type="NCBI Taxonomy" id="28430"/>
    <lineage>
        <taxon>other sequences</taxon>
        <taxon>plasmids</taxon>
    </lineage>
</organism>
<geneLocation type="plasmid" evidence="2">
    <name>pTT11</name>
</geneLocation>
<dbReference type="Pfam" id="PF13700">
    <property type="entry name" value="DUF4158"/>
    <property type="match status" value="1"/>
</dbReference>
<name>A0A515HJM9_9ZZZZ</name>
<keyword evidence="2" id="KW-0614">Plasmid</keyword>
<feature type="domain" description="DUF4158" evidence="1">
    <location>
        <begin position="13"/>
        <end position="169"/>
    </location>
</feature>
<proteinExistence type="predicted"/>
<sequence length="341" mass="38530">MQGWHTTFLGMRGLPRDISDFEMKAFFTFDGAERDAINARRGDSHKLGLALHIGFLRMSGRLLGAFRVIPVALWRHLGNELGIAAPEVASLRAMYERGRTLFDHQQVACTVLGFQWMSEHQRRSLVRELRDEVARCADRDQLLVRARQWLYKNKLVIVHERAIRTLIAAALAQLEVETGTAIAASVDPATLDRWRASVSELRPDGQTQQSWLWAAPAKHSTRQISEVLERIDLLYTLDVHKHLADIPRSHLAPLRAPTCLQAALSRSQDQRASAHRGGRMLSSVLPVHHHRPVDPYGAAPDRRSVASGCRRCPRYRQLGRNVQNAARRTCCLERARCGARC</sequence>
<accession>A0A515HJM9</accession>
<evidence type="ECO:0000313" key="2">
    <source>
        <dbReference type="EMBL" id="QDL89636.1"/>
    </source>
</evidence>
<reference evidence="2" key="1">
    <citation type="submission" date="2018-05" db="EMBL/GenBank/DDBJ databases">
        <title>Plant species dependent abundance and diversity of IncP-1 plasmids in the rhizosphere - sequence analysis provides new insights into the role as efficient and dynamic means for rapid bacterial adaptation.</title>
        <authorList>
            <person name="Nour E."/>
            <person name="Shintani M."/>
            <person name="Elsayed T."/>
            <person name="Blau K."/>
            <person name="Jechalke S."/>
            <person name="Sproeer C."/>
            <person name="Bunk B."/>
            <person name="Overmann J."/>
            <person name="Smalla K."/>
        </authorList>
    </citation>
    <scope>NUCLEOTIDE SEQUENCE</scope>
    <source>
        <plasmid evidence="2">pTT11</plasmid>
    </source>
</reference>
<dbReference type="AlphaFoldDB" id="A0A515HJM9"/>
<dbReference type="InterPro" id="IPR025296">
    <property type="entry name" value="DUF4158"/>
</dbReference>
<protein>
    <submittedName>
        <fullName evidence="2">Transposase, TnpA family</fullName>
    </submittedName>
</protein>
<dbReference type="EMBL" id="MH392242">
    <property type="protein sequence ID" value="QDL89636.1"/>
    <property type="molecule type" value="Genomic_DNA"/>
</dbReference>
<evidence type="ECO:0000259" key="1">
    <source>
        <dbReference type="Pfam" id="PF13700"/>
    </source>
</evidence>
<gene>
    <name evidence="2" type="ORF">pTT11_00011</name>
</gene>